<dbReference type="Pfam" id="PF00168">
    <property type="entry name" value="C2"/>
    <property type="match status" value="1"/>
</dbReference>
<dbReference type="InterPro" id="IPR035892">
    <property type="entry name" value="C2_domain_sf"/>
</dbReference>
<dbReference type="SUPFAM" id="SSF49562">
    <property type="entry name" value="C2 domain (Calcium/lipid-binding domain, CaLB)"/>
    <property type="match status" value="1"/>
</dbReference>
<comment type="caution">
    <text evidence="2">The sequence shown here is derived from an EMBL/GenBank/DDBJ whole genome shotgun (WGS) entry which is preliminary data.</text>
</comment>
<feature type="domain" description="C2" evidence="1">
    <location>
        <begin position="1"/>
        <end position="102"/>
    </location>
</feature>
<organism evidence="2 3">
    <name type="scientific">Tritrichomonas musculus</name>
    <dbReference type="NCBI Taxonomy" id="1915356"/>
    <lineage>
        <taxon>Eukaryota</taxon>
        <taxon>Metamonada</taxon>
        <taxon>Parabasalia</taxon>
        <taxon>Tritrichomonadida</taxon>
        <taxon>Tritrichomonadidae</taxon>
        <taxon>Tritrichomonas</taxon>
    </lineage>
</organism>
<dbReference type="PROSITE" id="PS50004">
    <property type="entry name" value="C2"/>
    <property type="match status" value="1"/>
</dbReference>
<accession>A0ABR2IJ01</accession>
<dbReference type="Gene3D" id="2.60.40.150">
    <property type="entry name" value="C2 domain"/>
    <property type="match status" value="1"/>
</dbReference>
<dbReference type="CDD" id="cd00030">
    <property type="entry name" value="C2"/>
    <property type="match status" value="1"/>
</dbReference>
<gene>
    <name evidence="2" type="ORF">M9Y10_011225</name>
</gene>
<dbReference type="InterPro" id="IPR000008">
    <property type="entry name" value="C2_dom"/>
</dbReference>
<dbReference type="EMBL" id="JAPFFF010000017">
    <property type="protein sequence ID" value="KAK8863539.1"/>
    <property type="molecule type" value="Genomic_DNA"/>
</dbReference>
<reference evidence="2 3" key="1">
    <citation type="submission" date="2024-04" db="EMBL/GenBank/DDBJ databases">
        <title>Tritrichomonas musculus Genome.</title>
        <authorList>
            <person name="Alves-Ferreira E."/>
            <person name="Grigg M."/>
            <person name="Lorenzi H."/>
            <person name="Galac M."/>
        </authorList>
    </citation>
    <scope>NUCLEOTIDE SEQUENCE [LARGE SCALE GENOMIC DNA]</scope>
    <source>
        <strain evidence="2 3">EAF2021</strain>
    </source>
</reference>
<dbReference type="Proteomes" id="UP001470230">
    <property type="component" value="Unassembled WGS sequence"/>
</dbReference>
<proteinExistence type="predicted"/>
<name>A0ABR2IJ01_9EUKA</name>
<evidence type="ECO:0000313" key="2">
    <source>
        <dbReference type="EMBL" id="KAK8863539.1"/>
    </source>
</evidence>
<evidence type="ECO:0000259" key="1">
    <source>
        <dbReference type="PROSITE" id="PS50004"/>
    </source>
</evidence>
<sequence>MKTKVTILSAANLISPNGNSHINPMIRVLGHSVEEYLIGETNYVNDTNNPKFNVTFTFDFFRASYLDFCVYNHNSFSPSELIGIARIRASDIIPTQIMKIPIDCIRSGSIVSDLSVCFSFDFSGAKKGSFGIFKSQIFLYTTYQAISTDTNPVDIDCLIVDHKWKMFYVLNAGNWWTTVGRSSNQETVPIGNGHSQLRKLDLKKLKGCEVHFYIKSNTFDGKLFLNFGCISKEGSSKIKDCERHLTLFKQIEFDVKPGYVYSSTEKMITKPLGRIEFTYEDSSDYNSLVNYLVNGLKMKQRLMLPHNCSTSLAGCKNLAIVFGGAAYTENNYSEIEPKLYVFEKETNSYIGSLRNKNTNSCIEESMICLENRCNKYISSNNENNTKYTDKSCISIHFDQIQDKFMLIIGVKISGFYLYDIYHPMIRFVDADSNKELFFLPYKPSIYNASGELLFSIIYQKDSWVIVPIFYPVIDPNQLRRASADYIAQGCPPYNEFDFKVKPLTQGISYQIEMQNQIDTY</sequence>
<protein>
    <recommendedName>
        <fullName evidence="1">C2 domain-containing protein</fullName>
    </recommendedName>
</protein>
<dbReference type="SMART" id="SM00239">
    <property type="entry name" value="C2"/>
    <property type="match status" value="1"/>
</dbReference>
<evidence type="ECO:0000313" key="3">
    <source>
        <dbReference type="Proteomes" id="UP001470230"/>
    </source>
</evidence>
<keyword evidence="3" id="KW-1185">Reference proteome</keyword>